<accession>A0A2T3YRY0</accession>
<organism evidence="2 3">
    <name type="scientific">Trichoderma asperellum (strain ATCC 204424 / CBS 433.97 / NBRC 101777)</name>
    <dbReference type="NCBI Taxonomy" id="1042311"/>
    <lineage>
        <taxon>Eukaryota</taxon>
        <taxon>Fungi</taxon>
        <taxon>Dikarya</taxon>
        <taxon>Ascomycota</taxon>
        <taxon>Pezizomycotina</taxon>
        <taxon>Sordariomycetes</taxon>
        <taxon>Hypocreomycetidae</taxon>
        <taxon>Hypocreales</taxon>
        <taxon>Hypocreaceae</taxon>
        <taxon>Trichoderma</taxon>
    </lineage>
</organism>
<evidence type="ECO:0000256" key="1">
    <source>
        <dbReference type="SAM" id="MobiDB-lite"/>
    </source>
</evidence>
<protein>
    <submittedName>
        <fullName evidence="2">Uncharacterized protein</fullName>
    </submittedName>
</protein>
<feature type="region of interest" description="Disordered" evidence="1">
    <location>
        <begin position="113"/>
        <end position="142"/>
    </location>
</feature>
<keyword evidence="3" id="KW-1185">Reference proteome</keyword>
<dbReference type="AlphaFoldDB" id="A0A2T3YRY0"/>
<dbReference type="EMBL" id="KZ679277">
    <property type="protein sequence ID" value="PTB35325.1"/>
    <property type="molecule type" value="Genomic_DNA"/>
</dbReference>
<gene>
    <name evidence="2" type="ORF">M441DRAFT_52295</name>
</gene>
<reference evidence="2 3" key="1">
    <citation type="submission" date="2016-07" db="EMBL/GenBank/DDBJ databases">
        <title>Multiple horizontal gene transfer events from other fungi enriched the ability of initially mycotrophic Trichoderma (Ascomycota) to feed on dead plant biomass.</title>
        <authorList>
            <consortium name="DOE Joint Genome Institute"/>
            <person name="Aerts A."/>
            <person name="Atanasova L."/>
            <person name="Chenthamara K."/>
            <person name="Zhang J."/>
            <person name="Grujic M."/>
            <person name="Henrissat B."/>
            <person name="Kuo A."/>
            <person name="Salamov A."/>
            <person name="Lipzen A."/>
            <person name="Labutti K."/>
            <person name="Barry K."/>
            <person name="Miao Y."/>
            <person name="Rahimi M.J."/>
            <person name="Shen Q."/>
            <person name="Grigoriev I.V."/>
            <person name="Kubicek C.P."/>
            <person name="Druzhinina I.S."/>
        </authorList>
    </citation>
    <scope>NUCLEOTIDE SEQUENCE [LARGE SCALE GENOMIC DNA]</scope>
    <source>
        <strain evidence="2 3">CBS 433.97</strain>
    </source>
</reference>
<evidence type="ECO:0000313" key="2">
    <source>
        <dbReference type="EMBL" id="PTB35325.1"/>
    </source>
</evidence>
<dbReference type="OrthoDB" id="73875at2759"/>
<sequence length="142" mass="15919">MDEFPPKYFLSPNDPALVWAGKDKGGQRGPLVELTDKKLLDHISRSTKKPSTNLKPQLEQSHGGITVDMHPEFSLTWGHAANPPKDDSLWDNSCWPSVIAAGDPGFVLLSLDKWNDKNPKGSKGQRPKWNYNKSYVKRHNGD</sequence>
<name>A0A2T3YRY0_TRIA4</name>
<dbReference type="STRING" id="1042311.A0A2T3YRY0"/>
<evidence type="ECO:0000313" key="3">
    <source>
        <dbReference type="Proteomes" id="UP000240493"/>
    </source>
</evidence>
<proteinExistence type="predicted"/>
<dbReference type="Proteomes" id="UP000240493">
    <property type="component" value="Unassembled WGS sequence"/>
</dbReference>